<accession>A0A0D9X3C2</accession>
<proteinExistence type="predicted"/>
<dbReference type="HOGENOM" id="CLU_2501206_0_0_1"/>
<name>A0A0D9X3C2_9ORYZ</name>
<reference evidence="1 2" key="1">
    <citation type="submission" date="2012-08" db="EMBL/GenBank/DDBJ databases">
        <title>Oryza genome evolution.</title>
        <authorList>
            <person name="Wing R.A."/>
        </authorList>
    </citation>
    <scope>NUCLEOTIDE SEQUENCE</scope>
</reference>
<dbReference type="Proteomes" id="UP000032180">
    <property type="component" value="Chromosome 8"/>
</dbReference>
<dbReference type="AlphaFoldDB" id="A0A0D9X3C2"/>
<sequence>MWHDIAIFPIALHSFLRLGFDFCRVLERRTQEAAVWRGLRRRPKARAIRLPPAASMGRTEIRTRIRVTFHSNASFLFMEMKEDLRE</sequence>
<protein>
    <submittedName>
        <fullName evidence="1">Uncharacterized protein</fullName>
    </submittedName>
</protein>
<dbReference type="EnsemblPlants" id="LPERR08G00070.1">
    <property type="protein sequence ID" value="LPERR08G00070.1"/>
    <property type="gene ID" value="LPERR08G00070"/>
</dbReference>
<keyword evidence="2" id="KW-1185">Reference proteome</keyword>
<evidence type="ECO:0000313" key="1">
    <source>
        <dbReference type="EnsemblPlants" id="LPERR08G00070.1"/>
    </source>
</evidence>
<reference evidence="2" key="2">
    <citation type="submission" date="2013-12" db="EMBL/GenBank/DDBJ databases">
        <authorList>
            <person name="Yu Y."/>
            <person name="Lee S."/>
            <person name="de Baynast K."/>
            <person name="Wissotski M."/>
            <person name="Liu L."/>
            <person name="Talag J."/>
            <person name="Goicoechea J."/>
            <person name="Angelova A."/>
            <person name="Jetty R."/>
            <person name="Kudrna D."/>
            <person name="Golser W."/>
            <person name="Rivera L."/>
            <person name="Zhang J."/>
            <person name="Wing R."/>
        </authorList>
    </citation>
    <scope>NUCLEOTIDE SEQUENCE</scope>
</reference>
<reference evidence="1" key="3">
    <citation type="submission" date="2015-04" db="UniProtKB">
        <authorList>
            <consortium name="EnsemblPlants"/>
        </authorList>
    </citation>
    <scope>IDENTIFICATION</scope>
</reference>
<dbReference type="Gramene" id="LPERR08G00070.1">
    <property type="protein sequence ID" value="LPERR08G00070.1"/>
    <property type="gene ID" value="LPERR08G00070"/>
</dbReference>
<organism evidence="1 2">
    <name type="scientific">Leersia perrieri</name>
    <dbReference type="NCBI Taxonomy" id="77586"/>
    <lineage>
        <taxon>Eukaryota</taxon>
        <taxon>Viridiplantae</taxon>
        <taxon>Streptophyta</taxon>
        <taxon>Embryophyta</taxon>
        <taxon>Tracheophyta</taxon>
        <taxon>Spermatophyta</taxon>
        <taxon>Magnoliopsida</taxon>
        <taxon>Liliopsida</taxon>
        <taxon>Poales</taxon>
        <taxon>Poaceae</taxon>
        <taxon>BOP clade</taxon>
        <taxon>Oryzoideae</taxon>
        <taxon>Oryzeae</taxon>
        <taxon>Oryzinae</taxon>
        <taxon>Leersia</taxon>
    </lineage>
</organism>
<evidence type="ECO:0000313" key="2">
    <source>
        <dbReference type="Proteomes" id="UP000032180"/>
    </source>
</evidence>